<dbReference type="SMART" id="SM00391">
    <property type="entry name" value="MBD"/>
    <property type="match status" value="1"/>
</dbReference>
<feature type="region of interest" description="Disordered" evidence="13">
    <location>
        <begin position="319"/>
        <end position="367"/>
    </location>
</feature>
<protein>
    <recommendedName>
        <fullName evidence="10">Methyl-CpG-binding domain protein 4</fullName>
    </recommendedName>
    <alternativeName>
        <fullName evidence="11">Methyl-CpG-binding protein MBD4</fullName>
    </alternativeName>
    <alternativeName>
        <fullName evidence="12">Mismatch-specific DNA N-glycosylase</fullName>
    </alternativeName>
</protein>
<keyword evidence="6" id="KW-0234">DNA repair</keyword>
<keyword evidence="7" id="KW-0539">Nucleus</keyword>
<dbReference type="GO" id="GO:0006281">
    <property type="term" value="P:DNA repair"/>
    <property type="evidence" value="ECO:0007669"/>
    <property type="project" value="UniProtKB-KW"/>
</dbReference>
<keyword evidence="5" id="KW-0238">DNA-binding</keyword>
<evidence type="ECO:0000256" key="12">
    <source>
        <dbReference type="ARBA" id="ARBA00083330"/>
    </source>
</evidence>
<feature type="region of interest" description="Disordered" evidence="13">
    <location>
        <begin position="485"/>
        <end position="565"/>
    </location>
</feature>
<feature type="compositionally biased region" description="Polar residues" evidence="13">
    <location>
        <begin position="513"/>
        <end position="533"/>
    </location>
</feature>
<comment type="subunit">
    <text evidence="9">Interacts with MLH1.</text>
</comment>
<evidence type="ECO:0000256" key="5">
    <source>
        <dbReference type="ARBA" id="ARBA00023125"/>
    </source>
</evidence>
<evidence type="ECO:0000259" key="14">
    <source>
        <dbReference type="PROSITE" id="PS50982"/>
    </source>
</evidence>
<evidence type="ECO:0000256" key="6">
    <source>
        <dbReference type="ARBA" id="ARBA00023204"/>
    </source>
</evidence>
<evidence type="ECO:0000256" key="13">
    <source>
        <dbReference type="SAM" id="MobiDB-lite"/>
    </source>
</evidence>
<dbReference type="SUPFAM" id="SSF48150">
    <property type="entry name" value="DNA-glycosylase"/>
    <property type="match status" value="1"/>
</dbReference>
<dbReference type="GO" id="GO:0003677">
    <property type="term" value="F:DNA binding"/>
    <property type="evidence" value="ECO:0007669"/>
    <property type="project" value="UniProtKB-KW"/>
</dbReference>
<feature type="compositionally biased region" description="Basic and acidic residues" evidence="13">
    <location>
        <begin position="21"/>
        <end position="32"/>
    </location>
</feature>
<dbReference type="InterPro" id="IPR045138">
    <property type="entry name" value="MeCP2/MBD4"/>
</dbReference>
<evidence type="ECO:0000256" key="10">
    <source>
        <dbReference type="ARBA" id="ARBA00069821"/>
    </source>
</evidence>
<evidence type="ECO:0000256" key="4">
    <source>
        <dbReference type="ARBA" id="ARBA00022801"/>
    </source>
</evidence>
<comment type="caution">
    <text evidence="15">The sequence shown here is derived from an EMBL/GenBank/DDBJ whole genome shotgun (WGS) entry which is preliminary data.</text>
</comment>
<dbReference type="InterPro" id="IPR016177">
    <property type="entry name" value="DNA-bd_dom_sf"/>
</dbReference>
<dbReference type="OrthoDB" id="10265068at2759"/>
<accession>A0A9D3Q2B6</accession>
<evidence type="ECO:0000256" key="9">
    <source>
        <dbReference type="ARBA" id="ARBA00062707"/>
    </source>
</evidence>
<feature type="domain" description="MBD" evidence="14">
    <location>
        <begin position="71"/>
        <end position="143"/>
    </location>
</feature>
<dbReference type="EMBL" id="JAFDVH010000008">
    <property type="protein sequence ID" value="KAG7472235.1"/>
    <property type="molecule type" value="Genomic_DNA"/>
</dbReference>
<keyword evidence="16" id="KW-1185">Reference proteome</keyword>
<evidence type="ECO:0000256" key="11">
    <source>
        <dbReference type="ARBA" id="ARBA00076709"/>
    </source>
</evidence>
<evidence type="ECO:0000313" key="16">
    <source>
        <dbReference type="Proteomes" id="UP001046870"/>
    </source>
</evidence>
<feature type="compositionally biased region" description="Polar residues" evidence="13">
    <location>
        <begin position="341"/>
        <end position="366"/>
    </location>
</feature>
<dbReference type="GO" id="GO:0016787">
    <property type="term" value="F:hydrolase activity"/>
    <property type="evidence" value="ECO:0007669"/>
    <property type="project" value="UniProtKB-KW"/>
</dbReference>
<dbReference type="Pfam" id="PF01429">
    <property type="entry name" value="MBD"/>
    <property type="match status" value="1"/>
</dbReference>
<keyword evidence="2" id="KW-0597">Phosphoprotein</keyword>
<dbReference type="PROSITE" id="PS50982">
    <property type="entry name" value="MBD"/>
    <property type="match status" value="1"/>
</dbReference>
<dbReference type="SUPFAM" id="SSF54171">
    <property type="entry name" value="DNA-binding domain"/>
    <property type="match status" value="1"/>
</dbReference>
<proteinExistence type="predicted"/>
<dbReference type="AlphaFoldDB" id="A0A9D3Q2B6"/>
<reference evidence="15" key="1">
    <citation type="submission" date="2021-01" db="EMBL/GenBank/DDBJ databases">
        <authorList>
            <person name="Zahm M."/>
            <person name="Roques C."/>
            <person name="Cabau C."/>
            <person name="Klopp C."/>
            <person name="Donnadieu C."/>
            <person name="Jouanno E."/>
            <person name="Lampietro C."/>
            <person name="Louis A."/>
            <person name="Herpin A."/>
            <person name="Echchiki A."/>
            <person name="Berthelot C."/>
            <person name="Parey E."/>
            <person name="Roest-Crollius H."/>
            <person name="Braasch I."/>
            <person name="Postlethwait J."/>
            <person name="Bobe J."/>
            <person name="Montfort J."/>
            <person name="Bouchez O."/>
            <person name="Begum T."/>
            <person name="Mejri S."/>
            <person name="Adams A."/>
            <person name="Chen W.-J."/>
            <person name="Guiguen Y."/>
        </authorList>
    </citation>
    <scope>NUCLEOTIDE SEQUENCE</scope>
    <source>
        <strain evidence="15">YG-15Mar2019-1</strain>
        <tissue evidence="15">Brain</tissue>
    </source>
</reference>
<dbReference type="CDD" id="cd01396">
    <property type="entry name" value="MeCP2_MBD"/>
    <property type="match status" value="1"/>
</dbReference>
<evidence type="ECO:0000256" key="8">
    <source>
        <dbReference type="ARBA" id="ARBA00055831"/>
    </source>
</evidence>
<dbReference type="PANTHER" id="PTHR15074">
    <property type="entry name" value="METHYL-CPG-BINDING PROTEIN"/>
    <property type="match status" value="1"/>
</dbReference>
<keyword evidence="4" id="KW-0378">Hydrolase</keyword>
<dbReference type="InterPro" id="IPR001739">
    <property type="entry name" value="Methyl_CpG_DNA-bd"/>
</dbReference>
<feature type="compositionally biased region" description="Polar residues" evidence="13">
    <location>
        <begin position="8"/>
        <end position="20"/>
    </location>
</feature>
<dbReference type="InterPro" id="IPR011257">
    <property type="entry name" value="DNA_glycosylase"/>
</dbReference>
<evidence type="ECO:0000256" key="7">
    <source>
        <dbReference type="ARBA" id="ARBA00023242"/>
    </source>
</evidence>
<dbReference type="GO" id="GO:0005634">
    <property type="term" value="C:nucleus"/>
    <property type="evidence" value="ECO:0007669"/>
    <property type="project" value="UniProtKB-SubCell"/>
</dbReference>
<comment type="function">
    <text evidence="8">Mismatch-specific DNA N-glycosylase involved in DNA repair. Has thymine glycosylase activity and is specific for G:T mismatches within methylated and unmethylated CpG sites. Can also remove uracil or 5-fluorouracil in G:U mismatches. Has no lyase activity. Was first identified as methyl-CpG-binding protein.</text>
</comment>
<evidence type="ECO:0000256" key="1">
    <source>
        <dbReference type="ARBA" id="ARBA00004123"/>
    </source>
</evidence>
<keyword evidence="3" id="KW-0227">DNA damage</keyword>
<sequence length="707" mass="77993">MRKESRSPCLQASELTNQLANRERRMTDNEESERCRLPYVLKEQSSYSAYIETTGPKTDTACTKDQTLRVQCVETCQSACTPPGWVKVVKQRKTGKTAGKLDVYIISPQGQKFRSRIALQKFLDANSSLSLQVDEFDFKAHGSGTVSCDTESKETLSKHWESTGKIPAVTQSAPSVKEDAAANIRDLVNTGGAKTLTSPLCRGRDAVQTDLSPESTWHAGNQIGISGSEAGVTSAKTAEFLSGAEEEKERCGSGEHAIKKGLQRNGFLREKLLRLTQSVDPELSANLQPPLDQMEQSAPESSVPEFPAVTIVEQPALESETEMDTAADSMSELPQEDLHSPTRSTRGCSTPGKQQLSRGAKNSTSPLYRGRDAVQTDLSSASTWQAGSQIGISGSEAGVTFAKEGRDMTAELLSGAEEEKETYGSGEGAIEKGFQGNGFLREKLLRLTQSVDPELTINLQPPLDQMEQAVTESSVPEFPAVTIVEQPASESETETDTAAHSMSEIPQEDLHSPTRSTRGCSTVGKQQLSSPGFKTQAEKKRTSPYFSGKSAKGAPSPPRRKAFKKWTPPRSPFHLVQETLFHDPWKLLVATIFLNKTSGKMAIPVLWQFFDRYPSPEVTCGSDWKPIAELLKPLGLSDVRAKIIVRFSDEYLNKQWRYPIELHGIGKYGNDSYRIFCVGEWRQVNPQDHKLNKYHAWLWENHEKLGI</sequence>
<organism evidence="15 16">
    <name type="scientific">Megalops atlanticus</name>
    <name type="common">Tarpon</name>
    <name type="synonym">Clupea gigantea</name>
    <dbReference type="NCBI Taxonomy" id="7932"/>
    <lineage>
        <taxon>Eukaryota</taxon>
        <taxon>Metazoa</taxon>
        <taxon>Chordata</taxon>
        <taxon>Craniata</taxon>
        <taxon>Vertebrata</taxon>
        <taxon>Euteleostomi</taxon>
        <taxon>Actinopterygii</taxon>
        <taxon>Neopterygii</taxon>
        <taxon>Teleostei</taxon>
        <taxon>Elopiformes</taxon>
        <taxon>Megalopidae</taxon>
        <taxon>Megalops</taxon>
    </lineage>
</organism>
<comment type="subcellular location">
    <subcellularLocation>
        <location evidence="1">Nucleus</location>
    </subcellularLocation>
</comment>
<evidence type="ECO:0000313" key="15">
    <source>
        <dbReference type="EMBL" id="KAG7472235.1"/>
    </source>
</evidence>
<dbReference type="Proteomes" id="UP001046870">
    <property type="component" value="Chromosome 8"/>
</dbReference>
<dbReference type="Gene3D" id="1.10.340.30">
    <property type="entry name" value="Hypothetical protein, domain 2"/>
    <property type="match status" value="1"/>
</dbReference>
<evidence type="ECO:0000256" key="3">
    <source>
        <dbReference type="ARBA" id="ARBA00022763"/>
    </source>
</evidence>
<dbReference type="FunFam" id="1.10.340.30:FF:000051">
    <property type="entry name" value="Methyl-CpG-binding domain protein 4"/>
    <property type="match status" value="1"/>
</dbReference>
<feature type="region of interest" description="Disordered" evidence="13">
    <location>
        <begin position="1"/>
        <end position="32"/>
    </location>
</feature>
<dbReference type="Gene3D" id="3.30.890.10">
    <property type="entry name" value="Methyl-cpg-binding Protein 2, Chain A"/>
    <property type="match status" value="1"/>
</dbReference>
<name>A0A9D3Q2B6_MEGAT</name>
<gene>
    <name evidence="15" type="ORF">MATL_G00106810</name>
</gene>
<dbReference type="PANTHER" id="PTHR15074:SF7">
    <property type="entry name" value="METHYL-CPG-BINDING DOMAIN PROTEIN 4"/>
    <property type="match status" value="1"/>
</dbReference>
<evidence type="ECO:0000256" key="2">
    <source>
        <dbReference type="ARBA" id="ARBA00022553"/>
    </source>
</evidence>